<dbReference type="InterPro" id="IPR051912">
    <property type="entry name" value="Alkylbase_DNA_Glycosylase/TA"/>
</dbReference>
<dbReference type="Gene3D" id="1.10.340.30">
    <property type="entry name" value="Hypothetical protein, domain 2"/>
    <property type="match status" value="1"/>
</dbReference>
<accession>A0A417XVC8</accession>
<name>A0A417XVC8_9ACTN</name>
<evidence type="ECO:0000313" key="3">
    <source>
        <dbReference type="EMBL" id="RHW24454.1"/>
    </source>
</evidence>
<keyword evidence="1" id="KW-0227">DNA damage</keyword>
<sequence length="318" mass="34898">MEQPDATRVWRPDWPCAVRHVLAQQRRGGGDPTLRLAALGERGQHWRASRTPEGPVTLAIESRDPAGEVRASAWGPGADWALDQLPDLLGAADDWLGFEARHPVVAEAWRRYPHVRLGRTARPFEALVPTIIEQKVTGKEAFAGFRALVLKYGEPAPGPGAAVGLHLQPTAEVVANIPSWAWLGLHIDPARSRALVTVARHAEALERIVRGSTSSDLRSSSKLDRAVRSVPGLGVWTSAEIRARALGDPDAVSFGDYHVAKDVGWALSGREFDDRELSDVLEPWRPHRGRVPLLLGEAGIRRPRRGHRASLRGHFPHV</sequence>
<keyword evidence="2" id="KW-0234">DNA repair</keyword>
<dbReference type="GO" id="GO:0008725">
    <property type="term" value="F:DNA-3-methyladenine glycosylase activity"/>
    <property type="evidence" value="ECO:0007669"/>
    <property type="project" value="TreeGrafter"/>
</dbReference>
<evidence type="ECO:0000256" key="2">
    <source>
        <dbReference type="ARBA" id="ARBA00023204"/>
    </source>
</evidence>
<proteinExistence type="predicted"/>
<evidence type="ECO:0000256" key="1">
    <source>
        <dbReference type="ARBA" id="ARBA00022763"/>
    </source>
</evidence>
<protein>
    <submittedName>
        <fullName evidence="3">DNA-3-methyladenine glycosylase 2 family protein</fullName>
    </submittedName>
</protein>
<dbReference type="AlphaFoldDB" id="A0A417XVC8"/>
<dbReference type="GO" id="GO:0032131">
    <property type="term" value="F:alkylated DNA binding"/>
    <property type="evidence" value="ECO:0007669"/>
    <property type="project" value="TreeGrafter"/>
</dbReference>
<dbReference type="GO" id="GO:0005737">
    <property type="term" value="C:cytoplasm"/>
    <property type="evidence" value="ECO:0007669"/>
    <property type="project" value="TreeGrafter"/>
</dbReference>
<dbReference type="GO" id="GO:0006285">
    <property type="term" value="P:base-excision repair, AP site formation"/>
    <property type="evidence" value="ECO:0007669"/>
    <property type="project" value="TreeGrafter"/>
</dbReference>
<dbReference type="EMBL" id="QXGH01000032">
    <property type="protein sequence ID" value="RHW24454.1"/>
    <property type="molecule type" value="Genomic_DNA"/>
</dbReference>
<dbReference type="SUPFAM" id="SSF48150">
    <property type="entry name" value="DNA-glycosylase"/>
    <property type="match status" value="1"/>
</dbReference>
<evidence type="ECO:0000313" key="4">
    <source>
        <dbReference type="Proteomes" id="UP000283644"/>
    </source>
</evidence>
<reference evidence="3 4" key="1">
    <citation type="submission" date="2018-09" db="EMBL/GenBank/DDBJ databases">
        <title>Genome sequencing of Nocardioides immobilis CCTCC AB 2017083 for comparison to Nocardioides silvaticus.</title>
        <authorList>
            <person name="Li C."/>
            <person name="Wang G."/>
        </authorList>
    </citation>
    <scope>NUCLEOTIDE SEQUENCE [LARGE SCALE GENOMIC DNA]</scope>
    <source>
        <strain evidence="3 4">CCTCC AB 2017083</strain>
    </source>
</reference>
<dbReference type="GO" id="GO:0032993">
    <property type="term" value="C:protein-DNA complex"/>
    <property type="evidence" value="ECO:0007669"/>
    <property type="project" value="TreeGrafter"/>
</dbReference>
<comment type="caution">
    <text evidence="3">The sequence shown here is derived from an EMBL/GenBank/DDBJ whole genome shotgun (WGS) entry which is preliminary data.</text>
</comment>
<organism evidence="3 4">
    <name type="scientific">Nocardioides immobilis</name>
    <dbReference type="NCBI Taxonomy" id="2049295"/>
    <lineage>
        <taxon>Bacteria</taxon>
        <taxon>Bacillati</taxon>
        <taxon>Actinomycetota</taxon>
        <taxon>Actinomycetes</taxon>
        <taxon>Propionibacteriales</taxon>
        <taxon>Nocardioidaceae</taxon>
        <taxon>Nocardioides</taxon>
    </lineage>
</organism>
<dbReference type="GO" id="GO:0006307">
    <property type="term" value="P:DNA alkylation repair"/>
    <property type="evidence" value="ECO:0007669"/>
    <property type="project" value="TreeGrafter"/>
</dbReference>
<dbReference type="PANTHER" id="PTHR43003">
    <property type="entry name" value="DNA-3-METHYLADENINE GLYCOSYLASE"/>
    <property type="match status" value="1"/>
</dbReference>
<dbReference type="RefSeq" id="WP_118927878.1">
    <property type="nucleotide sequence ID" value="NZ_QXGH01000032.1"/>
</dbReference>
<dbReference type="OrthoDB" id="5501430at2"/>
<gene>
    <name evidence="3" type="ORF">D0Z08_24350</name>
</gene>
<dbReference type="PANTHER" id="PTHR43003:SF6">
    <property type="entry name" value="DNA GLYCOSYLASE"/>
    <property type="match status" value="1"/>
</dbReference>
<keyword evidence="4" id="KW-1185">Reference proteome</keyword>
<dbReference type="Proteomes" id="UP000283644">
    <property type="component" value="Unassembled WGS sequence"/>
</dbReference>
<dbReference type="GO" id="GO:0043916">
    <property type="term" value="F:DNA-7-methylguanine glycosylase activity"/>
    <property type="evidence" value="ECO:0007669"/>
    <property type="project" value="TreeGrafter"/>
</dbReference>
<dbReference type="InterPro" id="IPR011257">
    <property type="entry name" value="DNA_glycosylase"/>
</dbReference>